<reference evidence="3 4" key="1">
    <citation type="submission" date="2020-07" db="EMBL/GenBank/DDBJ databases">
        <authorList>
            <person name="Zhuang K."/>
            <person name="Ran Y."/>
        </authorList>
    </citation>
    <scope>NUCLEOTIDE SEQUENCE [LARGE SCALE GENOMIC DNA]</scope>
    <source>
        <strain evidence="3 4">WCH-YHL-001</strain>
    </source>
</reference>
<keyword evidence="4" id="KW-1185">Reference proteome</keyword>
<dbReference type="GO" id="GO:0009294">
    <property type="term" value="P:DNA-mediated transformation"/>
    <property type="evidence" value="ECO:0007669"/>
    <property type="project" value="InterPro"/>
</dbReference>
<dbReference type="PANTHER" id="PTHR43022:SF1">
    <property type="entry name" value="PROTEIN SMF"/>
    <property type="match status" value="1"/>
</dbReference>
<dbReference type="Gene3D" id="3.40.50.450">
    <property type="match status" value="1"/>
</dbReference>
<dbReference type="Pfam" id="PF02481">
    <property type="entry name" value="DNA_processg_A"/>
    <property type="match status" value="1"/>
</dbReference>
<dbReference type="PANTHER" id="PTHR43022">
    <property type="entry name" value="PROTEIN SMF"/>
    <property type="match status" value="1"/>
</dbReference>
<dbReference type="InterPro" id="IPR057666">
    <property type="entry name" value="DrpA_SLOG"/>
</dbReference>
<evidence type="ECO:0000259" key="2">
    <source>
        <dbReference type="Pfam" id="PF02481"/>
    </source>
</evidence>
<name>A0A7D6ZGX3_9NOCA</name>
<dbReference type="Proteomes" id="UP000515512">
    <property type="component" value="Chromosome"/>
</dbReference>
<evidence type="ECO:0000256" key="1">
    <source>
        <dbReference type="ARBA" id="ARBA00006525"/>
    </source>
</evidence>
<protein>
    <submittedName>
        <fullName evidence="3">DNA-protecting protein DprA</fullName>
    </submittedName>
</protein>
<evidence type="ECO:0000313" key="3">
    <source>
        <dbReference type="EMBL" id="QLY30127.1"/>
    </source>
</evidence>
<feature type="domain" description="Smf/DprA SLOG" evidence="2">
    <location>
        <begin position="92"/>
        <end position="271"/>
    </location>
</feature>
<organism evidence="3 4">
    <name type="scientific">Nocardia huaxiensis</name>
    <dbReference type="NCBI Taxonomy" id="2755382"/>
    <lineage>
        <taxon>Bacteria</taxon>
        <taxon>Bacillati</taxon>
        <taxon>Actinomycetota</taxon>
        <taxon>Actinomycetes</taxon>
        <taxon>Mycobacteriales</taxon>
        <taxon>Nocardiaceae</taxon>
        <taxon>Nocardia</taxon>
    </lineage>
</organism>
<evidence type="ECO:0000313" key="4">
    <source>
        <dbReference type="Proteomes" id="UP000515512"/>
    </source>
</evidence>
<dbReference type="RefSeq" id="WP_181581326.1">
    <property type="nucleotide sequence ID" value="NZ_CP059399.1"/>
</dbReference>
<comment type="similarity">
    <text evidence="1">Belongs to the DprA/Smf family.</text>
</comment>
<dbReference type="EMBL" id="CP059399">
    <property type="protein sequence ID" value="QLY30127.1"/>
    <property type="molecule type" value="Genomic_DNA"/>
</dbReference>
<gene>
    <name evidence="3" type="ORF">H0264_33965</name>
</gene>
<dbReference type="InterPro" id="IPR003488">
    <property type="entry name" value="DprA"/>
</dbReference>
<accession>A0A7D6ZGX3</accession>
<sequence length="316" mass="34780">MTRSNGRDPDPATSGMMPWDDRDRAALVAMMRQKPKNAEWSELTERITDRGSARLLWEDEFPADLFGDDDAAIVLRRSAEDVEAWKSTPFQMHTFMDDSYPEQLRSVRRMPPLVFTQGRLTPGEIGVCVVGSRDVSAAGLSFARSVAQGLVAQELTVIAGLAKGIDTAAHQATLDAGGRTVAVLGNGLKRVYPQENRALQAKIAQHGMLLTHYLPEYSPTRWSFPARNVTMSAYGTATVIVEAGEKSGTRIQAREAVAHGRPVILNDTVVRSTDWGRRLQNEPGVYVATSPEEAVGHVMTILKHRLTVTKLLRSCR</sequence>
<dbReference type="KEGG" id="nhu:H0264_33965"/>
<dbReference type="AlphaFoldDB" id="A0A7D6ZGX3"/>
<dbReference type="SUPFAM" id="SSF102405">
    <property type="entry name" value="MCP/YpsA-like"/>
    <property type="match status" value="1"/>
</dbReference>
<proteinExistence type="inferred from homology"/>